<organism evidence="1 2">
    <name type="scientific">Vibrio ishigakensis</name>
    <dbReference type="NCBI Taxonomy" id="1481914"/>
    <lineage>
        <taxon>Bacteria</taxon>
        <taxon>Pseudomonadati</taxon>
        <taxon>Pseudomonadota</taxon>
        <taxon>Gammaproteobacteria</taxon>
        <taxon>Vibrionales</taxon>
        <taxon>Vibrionaceae</taxon>
        <taxon>Vibrio</taxon>
    </lineage>
</organism>
<protein>
    <submittedName>
        <fullName evidence="1">3-deoxy-D-manno-octulosonic acid kinase</fullName>
    </submittedName>
</protein>
<keyword evidence="1" id="KW-0808">Transferase</keyword>
<dbReference type="Proteomes" id="UP000031670">
    <property type="component" value="Unassembled WGS sequence"/>
</dbReference>
<comment type="caution">
    <text evidence="1">The sequence shown here is derived from an EMBL/GenBank/DDBJ whole genome shotgun (WGS) entry which is preliminary data.</text>
</comment>
<dbReference type="AlphaFoldDB" id="A0A0B8PL12"/>
<dbReference type="Pfam" id="PF06293">
    <property type="entry name" value="Kdo"/>
    <property type="match status" value="1"/>
</dbReference>
<gene>
    <name evidence="1" type="ORF">JCM19232_2228</name>
</gene>
<keyword evidence="1" id="KW-0418">Kinase</keyword>
<dbReference type="EMBL" id="BBSA01000010">
    <property type="protein sequence ID" value="GAM63818.1"/>
    <property type="molecule type" value="Genomic_DNA"/>
</dbReference>
<accession>A0A0B8PL12</accession>
<reference evidence="1 2" key="2">
    <citation type="submission" date="2015-01" db="EMBL/GenBank/DDBJ databases">
        <authorList>
            <consortium name="NBRP consortium"/>
            <person name="Sawabe T."/>
            <person name="Meirelles P."/>
            <person name="Feng G."/>
            <person name="Sayaka M."/>
            <person name="Hattori M."/>
            <person name="Ohkuma M."/>
        </authorList>
    </citation>
    <scope>NUCLEOTIDE SEQUENCE [LARGE SCALE GENOMIC DNA]</scope>
    <source>
        <strain evidence="1 2">JCM19232</strain>
    </source>
</reference>
<evidence type="ECO:0000313" key="2">
    <source>
        <dbReference type="Proteomes" id="UP000031670"/>
    </source>
</evidence>
<proteinExistence type="predicted"/>
<reference evidence="1 2" key="1">
    <citation type="submission" date="2015-01" db="EMBL/GenBank/DDBJ databases">
        <title>Vibrio sp. C5 JCM 19232 whole genome shotgun sequence.</title>
        <authorList>
            <person name="Sawabe T."/>
            <person name="Meirelles P."/>
            <person name="Feng G."/>
            <person name="Sayaka M."/>
            <person name="Hattori M."/>
            <person name="Ohkuma M."/>
        </authorList>
    </citation>
    <scope>NUCLEOTIDE SEQUENCE [LARGE SCALE GENOMIC DNA]</scope>
    <source>
        <strain evidence="1 2">JCM19232</strain>
    </source>
</reference>
<dbReference type="GO" id="GO:0016301">
    <property type="term" value="F:kinase activity"/>
    <property type="evidence" value="ECO:0007669"/>
    <property type="project" value="UniProtKB-KW"/>
</dbReference>
<sequence>MLDDRDKVWIIDFDKCYQQDGEEWKQDNLERLKRSFFKEVERFGIHWQESDWDSLIEGYRETI</sequence>
<dbReference type="Gene3D" id="1.10.510.10">
    <property type="entry name" value="Transferase(Phosphotransferase) domain 1"/>
    <property type="match status" value="1"/>
</dbReference>
<evidence type="ECO:0000313" key="1">
    <source>
        <dbReference type="EMBL" id="GAM63818.1"/>
    </source>
</evidence>
<name>A0A0B8PL12_9VIBR</name>